<dbReference type="PANTHER" id="PTHR35043">
    <property type="entry name" value="TRANSCRIPTION FACTOR DOMAIN-CONTAINING PROTEIN"/>
    <property type="match status" value="1"/>
</dbReference>
<accession>A0A8S0XQE8</accession>
<proteinExistence type="predicted"/>
<organism evidence="3 4">
    <name type="scientific">Cyclocybe aegerita</name>
    <name type="common">Black poplar mushroom</name>
    <name type="synonym">Agrocybe aegerita</name>
    <dbReference type="NCBI Taxonomy" id="1973307"/>
    <lineage>
        <taxon>Eukaryota</taxon>
        <taxon>Fungi</taxon>
        <taxon>Dikarya</taxon>
        <taxon>Basidiomycota</taxon>
        <taxon>Agaricomycotina</taxon>
        <taxon>Agaricomycetes</taxon>
        <taxon>Agaricomycetidae</taxon>
        <taxon>Agaricales</taxon>
        <taxon>Agaricineae</taxon>
        <taxon>Bolbitiaceae</taxon>
        <taxon>Cyclocybe</taxon>
    </lineage>
</organism>
<gene>
    <name evidence="3" type="ORF">AAE3_LOCUS10797</name>
</gene>
<evidence type="ECO:0000256" key="1">
    <source>
        <dbReference type="SAM" id="MobiDB-lite"/>
    </source>
</evidence>
<feature type="compositionally biased region" description="Low complexity" evidence="1">
    <location>
        <begin position="172"/>
        <end position="183"/>
    </location>
</feature>
<feature type="compositionally biased region" description="Polar residues" evidence="1">
    <location>
        <begin position="82"/>
        <end position="94"/>
    </location>
</feature>
<sequence>MQTGWFVPQCITRGAYKLSVTELEVATLAFATLTTVIYAFWWYKPLDVSRAVPIEPKSPQTDAEKLDSARTSTHSVEEIVPGSQTPCSPTTSDSIRPMSDPPSQTQQNSRLFNTPWSGSTFCDTRHAFYFFLPSATTFGCTSSRATRFSLHARASDGCTPYEVEAGQPKAGAPTSTASSLQATSARRTRYERFSGHVRHFRAFFRHQRHKRGLTVALFYAFVFYLLRFFLEPFEDMLECAELESDNPLRVPTFYAPTVIDDDNDGLSYATAIMVTFVFGGIHCIQLPSCSSLPHLPIS</sequence>
<evidence type="ECO:0000256" key="2">
    <source>
        <dbReference type="SAM" id="Phobius"/>
    </source>
</evidence>
<evidence type="ECO:0000313" key="4">
    <source>
        <dbReference type="Proteomes" id="UP000467700"/>
    </source>
</evidence>
<feature type="region of interest" description="Disordered" evidence="1">
    <location>
        <begin position="54"/>
        <end position="110"/>
    </location>
</feature>
<feature type="compositionally biased region" description="Polar residues" evidence="1">
    <location>
        <begin position="101"/>
        <end position="110"/>
    </location>
</feature>
<dbReference type="PANTHER" id="PTHR35043:SF7">
    <property type="entry name" value="TRANSCRIPTION FACTOR DOMAIN-CONTAINING PROTEIN"/>
    <property type="match status" value="1"/>
</dbReference>
<comment type="caution">
    <text evidence="3">The sequence shown here is derived from an EMBL/GenBank/DDBJ whole genome shotgun (WGS) entry which is preliminary data.</text>
</comment>
<name>A0A8S0XQE8_CYCAE</name>
<feature type="transmembrane region" description="Helical" evidence="2">
    <location>
        <begin position="266"/>
        <end position="284"/>
    </location>
</feature>
<feature type="transmembrane region" description="Helical" evidence="2">
    <location>
        <begin position="212"/>
        <end position="230"/>
    </location>
</feature>
<dbReference type="AlphaFoldDB" id="A0A8S0XQE8"/>
<keyword evidence="2" id="KW-1133">Transmembrane helix</keyword>
<dbReference type="EMBL" id="CACVBS010000068">
    <property type="protein sequence ID" value="CAA7268593.1"/>
    <property type="molecule type" value="Genomic_DNA"/>
</dbReference>
<reference evidence="3 4" key="1">
    <citation type="submission" date="2020-01" db="EMBL/GenBank/DDBJ databases">
        <authorList>
            <person name="Gupta K D."/>
        </authorList>
    </citation>
    <scope>NUCLEOTIDE SEQUENCE [LARGE SCALE GENOMIC DNA]</scope>
</reference>
<keyword evidence="4" id="KW-1185">Reference proteome</keyword>
<keyword evidence="2" id="KW-0472">Membrane</keyword>
<protein>
    <submittedName>
        <fullName evidence="3">Uncharacterized protein</fullName>
    </submittedName>
</protein>
<keyword evidence="2" id="KW-0812">Transmembrane</keyword>
<dbReference type="Proteomes" id="UP000467700">
    <property type="component" value="Unassembled WGS sequence"/>
</dbReference>
<feature type="transmembrane region" description="Helical" evidence="2">
    <location>
        <begin position="25"/>
        <end position="43"/>
    </location>
</feature>
<evidence type="ECO:0000313" key="3">
    <source>
        <dbReference type="EMBL" id="CAA7268593.1"/>
    </source>
</evidence>
<feature type="region of interest" description="Disordered" evidence="1">
    <location>
        <begin position="164"/>
        <end position="183"/>
    </location>
</feature>